<name>A0A2A2EF43_9BIFI</name>
<feature type="transmembrane region" description="Helical" evidence="3">
    <location>
        <begin position="288"/>
        <end position="313"/>
    </location>
</feature>
<dbReference type="NCBIfam" id="NF033745">
    <property type="entry name" value="class_C_sortase"/>
    <property type="match status" value="1"/>
</dbReference>
<dbReference type="NCBIfam" id="TIGR01076">
    <property type="entry name" value="sortase_fam"/>
    <property type="match status" value="1"/>
</dbReference>
<dbReference type="AlphaFoldDB" id="A0A2A2EF43"/>
<keyword evidence="3" id="KW-0812">Transmembrane</keyword>
<dbReference type="Pfam" id="PF04203">
    <property type="entry name" value="Sortase"/>
    <property type="match status" value="1"/>
</dbReference>
<sequence>MGQQRTTGHAGGMRRRGFAPKIRGDLDRRDPVTAVFAIVGWTCYLAAALLLAWVVGALVHNDMLAREAASHIASAPAEWPDAQRRAVYRRAQRYNADLERRFGGRIPADAENDDGAAEEIVDTDYRGTLDVDGAGGMASLIIPKISVDVPVYHTTLDDVLDKGAGHIYGTAMPVGDDHTYAVLAAHSGGVQGMLFTRLDELREGGVFYLRVLGAEQGYRVKDIRTIKPEAMERTLRELRKRYEDGPATITLVTCTPVGVNSHRLLVTGVREPIPAKIAPASTQRDGRLIAAGSALAVFATLIVAAIAFSRIRAKRRGRRLRMK</sequence>
<feature type="active site" description="Acyl-thioester intermediate" evidence="2">
    <location>
        <position position="254"/>
    </location>
</feature>
<organism evidence="4 5">
    <name type="scientific">Bifidobacterium italicum</name>
    <dbReference type="NCBI Taxonomy" id="1960968"/>
    <lineage>
        <taxon>Bacteria</taxon>
        <taxon>Bacillati</taxon>
        <taxon>Actinomycetota</taxon>
        <taxon>Actinomycetes</taxon>
        <taxon>Bifidobacteriales</taxon>
        <taxon>Bifidobacteriaceae</taxon>
        <taxon>Bifidobacterium</taxon>
    </lineage>
</organism>
<dbReference type="Proteomes" id="UP000217986">
    <property type="component" value="Unassembled WGS sequence"/>
</dbReference>
<keyword evidence="1" id="KW-0378">Hydrolase</keyword>
<comment type="caution">
    <text evidence="4">The sequence shown here is derived from an EMBL/GenBank/DDBJ whole genome shotgun (WGS) entry which is preliminary data.</text>
</comment>
<evidence type="ECO:0000256" key="1">
    <source>
        <dbReference type="ARBA" id="ARBA00022801"/>
    </source>
</evidence>
<dbReference type="EMBL" id="MVOG01000039">
    <property type="protein sequence ID" value="PAU67556.1"/>
    <property type="molecule type" value="Genomic_DNA"/>
</dbReference>
<dbReference type="RefSeq" id="WP_095613935.1">
    <property type="nucleotide sequence ID" value="NZ_MVOG01000039.1"/>
</dbReference>
<dbReference type="InterPro" id="IPR042002">
    <property type="entry name" value="Sortase_C"/>
</dbReference>
<keyword evidence="3" id="KW-0472">Membrane</keyword>
<accession>A0A2A2EF43</accession>
<dbReference type="InterPro" id="IPR005754">
    <property type="entry name" value="Sortase"/>
</dbReference>
<keyword evidence="5" id="KW-1185">Reference proteome</keyword>
<evidence type="ECO:0000313" key="5">
    <source>
        <dbReference type="Proteomes" id="UP000217986"/>
    </source>
</evidence>
<dbReference type="SUPFAM" id="SSF63817">
    <property type="entry name" value="Sortase"/>
    <property type="match status" value="1"/>
</dbReference>
<dbReference type="InterPro" id="IPR023365">
    <property type="entry name" value="Sortase_dom-sf"/>
</dbReference>
<feature type="active site" description="Proton donor/acceptor" evidence="2">
    <location>
        <position position="186"/>
    </location>
</feature>
<reference evidence="4 5" key="1">
    <citation type="journal article" date="2017" name="ISME J.">
        <title>Unveiling bifidobacterial biogeography across the mammalian branch of the tree of life.</title>
        <authorList>
            <person name="Milani C."/>
            <person name="Mangifesta M."/>
            <person name="Mancabelli L."/>
            <person name="Lugli G.A."/>
            <person name="James K."/>
            <person name="Duranti S."/>
            <person name="Turroni F."/>
            <person name="Ferrario C."/>
            <person name="Ossiprandi M.C."/>
            <person name="van Sinderen D."/>
            <person name="Ventura M."/>
        </authorList>
    </citation>
    <scope>NUCLEOTIDE SEQUENCE [LARGE SCALE GENOMIC DNA]</scope>
    <source>
        <strain evidence="4 5">70</strain>
    </source>
</reference>
<dbReference type="GO" id="GO:0016787">
    <property type="term" value="F:hydrolase activity"/>
    <property type="evidence" value="ECO:0007669"/>
    <property type="project" value="UniProtKB-KW"/>
</dbReference>
<dbReference type="Gene3D" id="2.40.260.10">
    <property type="entry name" value="Sortase"/>
    <property type="match status" value="1"/>
</dbReference>
<evidence type="ECO:0000313" key="4">
    <source>
        <dbReference type="EMBL" id="PAU67556.1"/>
    </source>
</evidence>
<feature type="transmembrane region" description="Helical" evidence="3">
    <location>
        <begin position="32"/>
        <end position="55"/>
    </location>
</feature>
<protein>
    <submittedName>
        <fullName evidence="4">Sortase family protein</fullName>
    </submittedName>
</protein>
<dbReference type="CDD" id="cd05827">
    <property type="entry name" value="Sortase_C"/>
    <property type="match status" value="1"/>
</dbReference>
<gene>
    <name evidence="4" type="ORF">B1400_1624</name>
</gene>
<proteinExistence type="predicted"/>
<evidence type="ECO:0000256" key="2">
    <source>
        <dbReference type="PIRSR" id="PIRSR605754-1"/>
    </source>
</evidence>
<evidence type="ECO:0000256" key="3">
    <source>
        <dbReference type="SAM" id="Phobius"/>
    </source>
</evidence>
<dbReference type="OrthoDB" id="3238119at2"/>
<keyword evidence="3" id="KW-1133">Transmembrane helix</keyword>